<accession>A0A699QQT0</accession>
<protein>
    <submittedName>
        <fullName evidence="1">Uncharacterized protein</fullName>
    </submittedName>
</protein>
<comment type="caution">
    <text evidence="1">The sequence shown here is derived from an EMBL/GenBank/DDBJ whole genome shotgun (WGS) entry which is preliminary data.</text>
</comment>
<dbReference type="AlphaFoldDB" id="A0A699QQT0"/>
<gene>
    <name evidence="1" type="ORF">Tci_843249</name>
</gene>
<sequence>GLVEIAAATTSEVSHRLGSGSDAGCEVSISSSALRDARIVCASSRVARQGFHLLFVKKGWCTAHV</sequence>
<reference evidence="1" key="1">
    <citation type="journal article" date="2019" name="Sci. Rep.">
        <title>Draft genome of Tanacetum cinerariifolium, the natural source of mosquito coil.</title>
        <authorList>
            <person name="Yamashiro T."/>
            <person name="Shiraishi A."/>
            <person name="Satake H."/>
            <person name="Nakayama K."/>
        </authorList>
    </citation>
    <scope>NUCLEOTIDE SEQUENCE</scope>
</reference>
<dbReference type="EMBL" id="BKCJ011032708">
    <property type="protein sequence ID" value="GFC71279.1"/>
    <property type="molecule type" value="Genomic_DNA"/>
</dbReference>
<proteinExistence type="predicted"/>
<name>A0A699QQT0_TANCI</name>
<evidence type="ECO:0000313" key="1">
    <source>
        <dbReference type="EMBL" id="GFC71279.1"/>
    </source>
</evidence>
<organism evidence="1">
    <name type="scientific">Tanacetum cinerariifolium</name>
    <name type="common">Dalmatian daisy</name>
    <name type="synonym">Chrysanthemum cinerariifolium</name>
    <dbReference type="NCBI Taxonomy" id="118510"/>
    <lineage>
        <taxon>Eukaryota</taxon>
        <taxon>Viridiplantae</taxon>
        <taxon>Streptophyta</taxon>
        <taxon>Embryophyta</taxon>
        <taxon>Tracheophyta</taxon>
        <taxon>Spermatophyta</taxon>
        <taxon>Magnoliopsida</taxon>
        <taxon>eudicotyledons</taxon>
        <taxon>Gunneridae</taxon>
        <taxon>Pentapetalae</taxon>
        <taxon>asterids</taxon>
        <taxon>campanulids</taxon>
        <taxon>Asterales</taxon>
        <taxon>Asteraceae</taxon>
        <taxon>Asteroideae</taxon>
        <taxon>Anthemideae</taxon>
        <taxon>Anthemidinae</taxon>
        <taxon>Tanacetum</taxon>
    </lineage>
</organism>
<feature type="non-terminal residue" evidence="1">
    <location>
        <position position="1"/>
    </location>
</feature>